<keyword evidence="4" id="KW-0564">Palmitate</keyword>
<accession>A0ABM8V3V3</accession>
<keyword evidence="5" id="KW-0449">Lipoprotein</keyword>
<keyword evidence="9" id="KW-1185">Reference proteome</keyword>
<evidence type="ECO:0000256" key="7">
    <source>
        <dbReference type="SAM" id="SignalP"/>
    </source>
</evidence>
<evidence type="ECO:0000256" key="3">
    <source>
        <dbReference type="ARBA" id="ARBA00023136"/>
    </source>
</evidence>
<dbReference type="PANTHER" id="PTHR43649:SF33">
    <property type="entry name" value="POLYGALACTURONAN_RHAMNOGALACTURONAN-BINDING PROTEIN YTCQ"/>
    <property type="match status" value="1"/>
</dbReference>
<dbReference type="PANTHER" id="PTHR43649">
    <property type="entry name" value="ARABINOSE-BINDING PROTEIN-RELATED"/>
    <property type="match status" value="1"/>
</dbReference>
<comment type="caution">
    <text evidence="8">The sequence shown here is derived from an EMBL/GenBank/DDBJ whole genome shotgun (WGS) entry which is preliminary data.</text>
</comment>
<feature type="signal peptide" evidence="7">
    <location>
        <begin position="1"/>
        <end position="22"/>
    </location>
</feature>
<dbReference type="SUPFAM" id="SSF53850">
    <property type="entry name" value="Periplasmic binding protein-like II"/>
    <property type="match status" value="1"/>
</dbReference>
<name>A0ABM8V3V3_THEXY</name>
<dbReference type="RefSeq" id="WP_213484385.1">
    <property type="nucleotide sequence ID" value="NZ_CAJRAY010000042.1"/>
</dbReference>
<keyword evidence="2 7" id="KW-0732">Signal</keyword>
<organism evidence="8 9">
    <name type="scientific">Thermobacillus xylanilyticus</name>
    <dbReference type="NCBI Taxonomy" id="76633"/>
    <lineage>
        <taxon>Bacteria</taxon>
        <taxon>Bacillati</taxon>
        <taxon>Bacillota</taxon>
        <taxon>Bacilli</taxon>
        <taxon>Bacillales</taxon>
        <taxon>Paenibacillaceae</taxon>
        <taxon>Thermobacillus</taxon>
    </lineage>
</organism>
<keyword evidence="3" id="KW-0472">Membrane</keyword>
<dbReference type="Proteomes" id="UP000681526">
    <property type="component" value="Unassembled WGS sequence"/>
</dbReference>
<dbReference type="Gene3D" id="3.40.190.10">
    <property type="entry name" value="Periplasmic binding protein-like II"/>
    <property type="match status" value="2"/>
</dbReference>
<dbReference type="InterPro" id="IPR050490">
    <property type="entry name" value="Bact_solute-bd_prot1"/>
</dbReference>
<feature type="region of interest" description="Disordered" evidence="6">
    <location>
        <begin position="27"/>
        <end position="57"/>
    </location>
</feature>
<dbReference type="EMBL" id="CAJRAY010000042">
    <property type="protein sequence ID" value="CAG5085892.1"/>
    <property type="molecule type" value="Genomic_DNA"/>
</dbReference>
<gene>
    <name evidence="8" type="primary">txxe 873</name>
    <name evidence="8" type="ORF">TXXE_09290</name>
</gene>
<dbReference type="PROSITE" id="PS51257">
    <property type="entry name" value="PROKAR_LIPOPROTEIN"/>
    <property type="match status" value="1"/>
</dbReference>
<protein>
    <submittedName>
        <fullName evidence="8">ABC transporter, solute-binding protein</fullName>
    </submittedName>
</protein>
<evidence type="ECO:0000256" key="2">
    <source>
        <dbReference type="ARBA" id="ARBA00022729"/>
    </source>
</evidence>
<evidence type="ECO:0000313" key="8">
    <source>
        <dbReference type="EMBL" id="CAG5085892.1"/>
    </source>
</evidence>
<proteinExistence type="predicted"/>
<evidence type="ECO:0000256" key="6">
    <source>
        <dbReference type="SAM" id="MobiDB-lite"/>
    </source>
</evidence>
<reference evidence="8 9" key="1">
    <citation type="submission" date="2021-04" db="EMBL/GenBank/DDBJ databases">
        <authorList>
            <person name="Rakotoarivonina H."/>
        </authorList>
    </citation>
    <scope>NUCLEOTIDE SEQUENCE [LARGE SCALE GENOMIC DNA]</scope>
    <source>
        <strain evidence="8 9">XE</strain>
    </source>
</reference>
<evidence type="ECO:0000256" key="4">
    <source>
        <dbReference type="ARBA" id="ARBA00023139"/>
    </source>
</evidence>
<evidence type="ECO:0000256" key="5">
    <source>
        <dbReference type="ARBA" id="ARBA00023288"/>
    </source>
</evidence>
<evidence type="ECO:0000313" key="9">
    <source>
        <dbReference type="Proteomes" id="UP000681526"/>
    </source>
</evidence>
<dbReference type="Pfam" id="PF01547">
    <property type="entry name" value="SBP_bac_1"/>
    <property type="match status" value="1"/>
</dbReference>
<keyword evidence="1" id="KW-1003">Cell membrane</keyword>
<evidence type="ECO:0000256" key="1">
    <source>
        <dbReference type="ARBA" id="ARBA00022475"/>
    </source>
</evidence>
<sequence>MKRMESLIALMVCILLAVTACSSGGKNNPAGSGGSGGSSNTSSNASADNTPAPSGDPVTIRTVIKDVSASNPLYAQYFDALEAALLEHEGLNVQFELVELPQGNYAENLNLLLLGGDIPDLIYFQGGDQPIAEQGLLEDLRPYIENSKYLKNIMMEHNIKRIESYPYLLWIKPVTPKVPVVRADWLSGLATGEALMDNPTPDNYYAFFKELVDSGKAKYGITVAGDLAEINFIFNEAFGVTSTWLKKDDGTYEYSLVSQAEKNKLEFYNKLYKEGLFDNEYMTKQWDTKEDAFYKGDAGVIVGTAGKVIDLYEARMKELHGDSAGLVVLPPAKGVSQGFGATDVTKESRGFAISAVSEHKDVVFRILDFLASPEGQTLDRLGFEGQHYNVVDGKAVLTDAFFSEWIASFWEPIELNTTIPVEGALLGATAQESLEMPTKYFKEDNNFAIPEEHVATWDALTNLYKEYAADFITGKKPISDFQKFVDAWYANGGKEITEYANDLLN</sequence>
<dbReference type="InterPro" id="IPR006059">
    <property type="entry name" value="SBP"/>
</dbReference>
<feature type="compositionally biased region" description="Low complexity" evidence="6">
    <location>
        <begin position="38"/>
        <end position="53"/>
    </location>
</feature>
<feature type="chain" id="PRO_5046451041" evidence="7">
    <location>
        <begin position="23"/>
        <end position="505"/>
    </location>
</feature>